<reference evidence="1" key="1">
    <citation type="submission" date="2023-10" db="EMBL/GenBank/DDBJ databases">
        <authorList>
            <person name="Chen Y."/>
            <person name="Shah S."/>
            <person name="Dougan E. K."/>
            <person name="Thang M."/>
            <person name="Chan C."/>
        </authorList>
    </citation>
    <scope>NUCLEOTIDE SEQUENCE [LARGE SCALE GENOMIC DNA]</scope>
</reference>
<comment type="caution">
    <text evidence="1">The sequence shown here is derived from an EMBL/GenBank/DDBJ whole genome shotgun (WGS) entry which is preliminary data.</text>
</comment>
<dbReference type="SUPFAM" id="SSF52540">
    <property type="entry name" value="P-loop containing nucleoside triphosphate hydrolases"/>
    <property type="match status" value="1"/>
</dbReference>
<dbReference type="InterPro" id="IPR027417">
    <property type="entry name" value="P-loop_NTPase"/>
</dbReference>
<protein>
    <recommendedName>
        <fullName evidence="3">ATP-binding cassette domain-containing protein</fullName>
    </recommendedName>
</protein>
<evidence type="ECO:0000313" key="2">
    <source>
        <dbReference type="Proteomes" id="UP001189429"/>
    </source>
</evidence>
<sequence length="225" mass="24142">MAGGERQLCATVRITESCRKVEEAFEYPFDGTSTTTLHSIRDIGALIGPAGQKSRIIVLTGPSGSGKTSELRRLVGELGLSANFSGGHVWPRPNLGALSWHGSGPVREQLGGSASEAAALLRAVALPERCWLRPYGGLSSGEQSRADIARRLALGERHIGVSSSPQDRDTARRVCSGVAKLVRARGLTLCVSTIWQDIVPALLPDICLLGRHWEGVRVRRRDALC</sequence>
<keyword evidence="2" id="KW-1185">Reference proteome</keyword>
<dbReference type="CDD" id="cd00267">
    <property type="entry name" value="ABC_ATPase"/>
    <property type="match status" value="1"/>
</dbReference>
<evidence type="ECO:0008006" key="3">
    <source>
        <dbReference type="Google" id="ProtNLM"/>
    </source>
</evidence>
<name>A0ABN9RS93_9DINO</name>
<gene>
    <name evidence="1" type="ORF">PCOR1329_LOCUS23090</name>
</gene>
<proteinExistence type="predicted"/>
<dbReference type="Gene3D" id="3.40.50.300">
    <property type="entry name" value="P-loop containing nucleotide triphosphate hydrolases"/>
    <property type="match status" value="1"/>
</dbReference>
<dbReference type="EMBL" id="CAUYUJ010007779">
    <property type="protein sequence ID" value="CAK0821959.1"/>
    <property type="molecule type" value="Genomic_DNA"/>
</dbReference>
<accession>A0ABN9RS93</accession>
<evidence type="ECO:0000313" key="1">
    <source>
        <dbReference type="EMBL" id="CAK0821959.1"/>
    </source>
</evidence>
<dbReference type="Proteomes" id="UP001189429">
    <property type="component" value="Unassembled WGS sequence"/>
</dbReference>
<organism evidence="1 2">
    <name type="scientific">Prorocentrum cordatum</name>
    <dbReference type="NCBI Taxonomy" id="2364126"/>
    <lineage>
        <taxon>Eukaryota</taxon>
        <taxon>Sar</taxon>
        <taxon>Alveolata</taxon>
        <taxon>Dinophyceae</taxon>
        <taxon>Prorocentrales</taxon>
        <taxon>Prorocentraceae</taxon>
        <taxon>Prorocentrum</taxon>
    </lineage>
</organism>